<dbReference type="PROSITE" id="PS51318">
    <property type="entry name" value="TAT"/>
    <property type="match status" value="1"/>
</dbReference>
<dbReference type="InterPro" id="IPR015020">
    <property type="entry name" value="Rv2525c-like_Glyco_Hydro-like"/>
</dbReference>
<dbReference type="InterPro" id="IPR006311">
    <property type="entry name" value="TAT_signal"/>
</dbReference>
<proteinExistence type="predicted"/>
<dbReference type="Proteomes" id="UP000466517">
    <property type="component" value="Chromosome"/>
</dbReference>
<sequence length="256" mass="27449">MALLRNLRLLSYPEAMVVSRRDVLRCAAAAPVLAGLAGAVSSALAPTTASAEPLGVLFDYAAGVIPAADIRAAGALGAIRYVSDRRPGGEWMLGKPIQLSEARDLYQNGLKIVSCYQFGKQDSADWLGGQDAGVQHAKRGWQLHVAAGGSYGAPIYASIDDDPTPAQYEAQVAPYLRGWEAVLGHQRVGVYANSKTIDWALRDGLGSYFWQHNWGSPEGFTHPAAHLHQVQIDHGSVGGVGVDVNYVLKPRFGQWD</sequence>
<reference evidence="2 3" key="1">
    <citation type="journal article" date="2019" name="Emerg. Microbes Infect.">
        <title>Comprehensive subspecies identification of 175 nontuberculous mycobacteria species based on 7547 genomic profiles.</title>
        <authorList>
            <person name="Matsumoto Y."/>
            <person name="Kinjo T."/>
            <person name="Motooka D."/>
            <person name="Nabeya D."/>
            <person name="Jung N."/>
            <person name="Uechi K."/>
            <person name="Horii T."/>
            <person name="Iida T."/>
            <person name="Fujita J."/>
            <person name="Nakamura S."/>
        </authorList>
    </citation>
    <scope>NUCLEOTIDE SEQUENCE [LARGE SCALE GENOMIC DNA]</scope>
    <source>
        <strain evidence="2 3">JCM 13574</strain>
    </source>
</reference>
<dbReference type="Pfam" id="PF08924">
    <property type="entry name" value="Rv2525c_GlyHyd-like"/>
    <property type="match status" value="1"/>
</dbReference>
<organism evidence="2 3">
    <name type="scientific">Mycolicibacterium madagascariense</name>
    <dbReference type="NCBI Taxonomy" id="212765"/>
    <lineage>
        <taxon>Bacteria</taxon>
        <taxon>Bacillati</taxon>
        <taxon>Actinomycetota</taxon>
        <taxon>Actinomycetes</taxon>
        <taxon>Mycobacteriales</taxon>
        <taxon>Mycobacteriaceae</taxon>
        <taxon>Mycolicibacterium</taxon>
    </lineage>
</organism>
<dbReference type="KEGG" id="mmag:MMAD_38640"/>
<keyword evidence="3" id="KW-1185">Reference proteome</keyword>
<accession>A0A7I7XK26</accession>
<dbReference type="SUPFAM" id="SSF51445">
    <property type="entry name" value="(Trans)glycosidases"/>
    <property type="match status" value="1"/>
</dbReference>
<name>A0A7I7XK26_9MYCO</name>
<evidence type="ECO:0000313" key="3">
    <source>
        <dbReference type="Proteomes" id="UP000466517"/>
    </source>
</evidence>
<dbReference type="InterPro" id="IPR017853">
    <property type="entry name" value="GH"/>
</dbReference>
<gene>
    <name evidence="2" type="ORF">MMAD_38640</name>
</gene>
<protein>
    <recommendedName>
        <fullName evidence="1">Rv2525c-like glycoside hydrolase-like domain-containing protein</fullName>
    </recommendedName>
</protein>
<dbReference type="EMBL" id="AP022610">
    <property type="protein sequence ID" value="BBZ29569.1"/>
    <property type="molecule type" value="Genomic_DNA"/>
</dbReference>
<evidence type="ECO:0000313" key="2">
    <source>
        <dbReference type="EMBL" id="BBZ29569.1"/>
    </source>
</evidence>
<dbReference type="AlphaFoldDB" id="A0A7I7XK26"/>
<feature type="domain" description="Rv2525c-like glycoside hydrolase-like" evidence="1">
    <location>
        <begin position="69"/>
        <end position="247"/>
    </location>
</feature>
<evidence type="ECO:0000259" key="1">
    <source>
        <dbReference type="Pfam" id="PF08924"/>
    </source>
</evidence>
<dbReference type="Gene3D" id="3.20.20.80">
    <property type="entry name" value="Glycosidases"/>
    <property type="match status" value="1"/>
</dbReference>